<proteinExistence type="predicted"/>
<feature type="compositionally biased region" description="Low complexity" evidence="1">
    <location>
        <begin position="167"/>
        <end position="180"/>
    </location>
</feature>
<name>A0A9D1VC82_9BACT</name>
<feature type="region of interest" description="Disordered" evidence="1">
    <location>
        <begin position="152"/>
        <end position="203"/>
    </location>
</feature>
<dbReference type="SUPFAM" id="SSF81901">
    <property type="entry name" value="HCP-like"/>
    <property type="match status" value="1"/>
</dbReference>
<reference evidence="3" key="1">
    <citation type="journal article" date="2021" name="PeerJ">
        <title>Extensive microbial diversity within the chicken gut microbiome revealed by metagenomics and culture.</title>
        <authorList>
            <person name="Gilroy R."/>
            <person name="Ravi A."/>
            <person name="Getino M."/>
            <person name="Pursley I."/>
            <person name="Horton D.L."/>
            <person name="Alikhan N.F."/>
            <person name="Baker D."/>
            <person name="Gharbi K."/>
            <person name="Hall N."/>
            <person name="Watson M."/>
            <person name="Adriaenssens E.M."/>
            <person name="Foster-Nyarko E."/>
            <person name="Jarju S."/>
            <person name="Secka A."/>
            <person name="Antonio M."/>
            <person name="Oren A."/>
            <person name="Chaudhuri R.R."/>
            <person name="La Ragione R."/>
            <person name="Hildebrand F."/>
            <person name="Pallen M.J."/>
        </authorList>
    </citation>
    <scope>NUCLEOTIDE SEQUENCE</scope>
    <source>
        <strain evidence="3">14975</strain>
    </source>
</reference>
<dbReference type="SUPFAM" id="SSF54106">
    <property type="entry name" value="LysM domain"/>
    <property type="match status" value="2"/>
</dbReference>
<dbReference type="PANTHER" id="PTHR33734:SF22">
    <property type="entry name" value="MEMBRANE-BOUND LYTIC MUREIN TRANSGLYCOSYLASE D"/>
    <property type="match status" value="1"/>
</dbReference>
<reference evidence="3" key="2">
    <citation type="submission" date="2021-04" db="EMBL/GenBank/DDBJ databases">
        <authorList>
            <person name="Gilroy R."/>
        </authorList>
    </citation>
    <scope>NUCLEOTIDE SEQUENCE</scope>
    <source>
        <strain evidence="3">14975</strain>
    </source>
</reference>
<comment type="caution">
    <text evidence="3">The sequence shown here is derived from an EMBL/GenBank/DDBJ whole genome shotgun (WGS) entry which is preliminary data.</text>
</comment>
<dbReference type="InterPro" id="IPR036779">
    <property type="entry name" value="LysM_dom_sf"/>
</dbReference>
<protein>
    <submittedName>
        <fullName evidence="3">LysM peptidoglycan-binding domain-containing protein</fullName>
    </submittedName>
</protein>
<dbReference type="CDD" id="cd00118">
    <property type="entry name" value="LysM"/>
    <property type="match status" value="2"/>
</dbReference>
<feature type="region of interest" description="Disordered" evidence="1">
    <location>
        <begin position="266"/>
        <end position="300"/>
    </location>
</feature>
<evidence type="ECO:0000256" key="1">
    <source>
        <dbReference type="SAM" id="MobiDB-lite"/>
    </source>
</evidence>
<dbReference type="PANTHER" id="PTHR33734">
    <property type="entry name" value="LYSM DOMAIN-CONTAINING GPI-ANCHORED PROTEIN 2"/>
    <property type="match status" value="1"/>
</dbReference>
<dbReference type="Gene3D" id="3.10.350.10">
    <property type="entry name" value="LysM domain"/>
    <property type="match status" value="2"/>
</dbReference>
<dbReference type="GO" id="GO:0008932">
    <property type="term" value="F:lytic endotransglycosylase activity"/>
    <property type="evidence" value="ECO:0007669"/>
    <property type="project" value="TreeGrafter"/>
</dbReference>
<dbReference type="AlphaFoldDB" id="A0A9D1VC82"/>
<feature type="domain" description="LysM" evidence="2">
    <location>
        <begin position="220"/>
        <end position="268"/>
    </location>
</feature>
<feature type="compositionally biased region" description="Basic and acidic residues" evidence="1">
    <location>
        <begin position="266"/>
        <end position="284"/>
    </location>
</feature>
<sequence>MFHHDQPRRSRRRTIFILAALVLLGGGAAVVHGGLLGNDKEESADARRDENLFDEAEEMLARKDPSPHELYNLAVKIYGQCSDHGRGDPYVLKLVQSAASRGLPAAERCMGLFCRIGFAGTAPDRRQSRDWYQKAAEGGELDAMVLLREGRSASAGQKPNKARTEKAAPAPAPTRSAAQPESPVSKPAAAEPKPDPAPAAAPAATPRLKPLLRQAGPVAVKHIVRRGDSAPSIAAQYGISVEMLRRANPATELNQGAVLLIPDAEGRITDGSRPEPPDAGDSPREPAAGPGSHTVKAGETLGGIARRYGVSLSELLQANGMTAAEASRIHVGQVIVIPD</sequence>
<organism evidence="3 4">
    <name type="scientific">Candidatus Akkermansia intestinigallinarum</name>
    <dbReference type="NCBI Taxonomy" id="2838431"/>
    <lineage>
        <taxon>Bacteria</taxon>
        <taxon>Pseudomonadati</taxon>
        <taxon>Verrucomicrobiota</taxon>
        <taxon>Verrucomicrobiia</taxon>
        <taxon>Verrucomicrobiales</taxon>
        <taxon>Akkermansiaceae</taxon>
        <taxon>Akkermansia</taxon>
    </lineage>
</organism>
<dbReference type="InterPro" id="IPR018392">
    <property type="entry name" value="LysM"/>
</dbReference>
<gene>
    <name evidence="3" type="ORF">H9862_06945</name>
</gene>
<dbReference type="InterPro" id="IPR011990">
    <property type="entry name" value="TPR-like_helical_dom_sf"/>
</dbReference>
<evidence type="ECO:0000259" key="2">
    <source>
        <dbReference type="PROSITE" id="PS51782"/>
    </source>
</evidence>
<dbReference type="EMBL" id="DXFQ01000126">
    <property type="protein sequence ID" value="HIX20319.1"/>
    <property type="molecule type" value="Genomic_DNA"/>
</dbReference>
<dbReference type="Pfam" id="PF01476">
    <property type="entry name" value="LysM"/>
    <property type="match status" value="2"/>
</dbReference>
<accession>A0A9D1VC82</accession>
<dbReference type="SMART" id="SM00257">
    <property type="entry name" value="LysM"/>
    <property type="match status" value="2"/>
</dbReference>
<dbReference type="Proteomes" id="UP000823964">
    <property type="component" value="Unassembled WGS sequence"/>
</dbReference>
<dbReference type="Gene3D" id="1.25.40.10">
    <property type="entry name" value="Tetratricopeptide repeat domain"/>
    <property type="match status" value="1"/>
</dbReference>
<evidence type="ECO:0000313" key="3">
    <source>
        <dbReference type="EMBL" id="HIX20319.1"/>
    </source>
</evidence>
<dbReference type="PROSITE" id="PS51782">
    <property type="entry name" value="LYSM"/>
    <property type="match status" value="2"/>
</dbReference>
<evidence type="ECO:0000313" key="4">
    <source>
        <dbReference type="Proteomes" id="UP000823964"/>
    </source>
</evidence>
<feature type="domain" description="LysM" evidence="2">
    <location>
        <begin position="291"/>
        <end position="337"/>
    </location>
</feature>